<organism evidence="2">
    <name type="scientific">Davidia involucrata</name>
    <name type="common">Dove tree</name>
    <dbReference type="NCBI Taxonomy" id="16924"/>
    <lineage>
        <taxon>Eukaryota</taxon>
        <taxon>Viridiplantae</taxon>
        <taxon>Streptophyta</taxon>
        <taxon>Embryophyta</taxon>
        <taxon>Tracheophyta</taxon>
        <taxon>Spermatophyta</taxon>
        <taxon>Magnoliopsida</taxon>
        <taxon>eudicotyledons</taxon>
        <taxon>Gunneridae</taxon>
        <taxon>Pentapetalae</taxon>
        <taxon>asterids</taxon>
        <taxon>Cornales</taxon>
        <taxon>Nyssaceae</taxon>
        <taxon>Davidia</taxon>
    </lineage>
</organism>
<dbReference type="AlphaFoldDB" id="A0A5B7CDH2"/>
<dbReference type="InterPro" id="IPR037804">
    <property type="entry name" value="SGF73"/>
</dbReference>
<reference evidence="2" key="1">
    <citation type="submission" date="2019-08" db="EMBL/GenBank/DDBJ databases">
        <title>Reference gene set and small RNA set construction with multiple tissues from Davidia involucrata Baill.</title>
        <authorList>
            <person name="Yang H."/>
            <person name="Zhou C."/>
            <person name="Li G."/>
            <person name="Wang J."/>
            <person name="Gao P."/>
            <person name="Wang M."/>
            <person name="Wang R."/>
            <person name="Zhao Y."/>
        </authorList>
    </citation>
    <scope>NUCLEOTIDE SEQUENCE</scope>
    <source>
        <tissue evidence="2">Mixed with DoveR01_LX</tissue>
    </source>
</reference>
<dbReference type="PANTHER" id="PTHR47805:SF1">
    <property type="entry name" value="SAGA-ASSOCIATED FACTOR 73"/>
    <property type="match status" value="1"/>
</dbReference>
<sequence>MVCSLGGGRMAAMARLLAAGSFSQTIAEEVGHQKLTAQYIQRELREADEANLLDEEDMHVFDLKPMTDPLHLVCCNACKKPVKASQYAVHAELCRSLNSSEETISELDGGTGHKKPPRKERKKLLTAYANLATSVGEQERFESVDAYNVAASESHLDEQVQMTSSVSMETKRNSSCVDAALIMDGSGVSPGNTDYSAGAMQPPTKRSKLIAAEAIPISDSLGTTSGVTKSFCITTQEALTCREFPKGSSQGSGKTCDHVVEYQKARHVLLTKDVPVPLATKMFYSQRNHRLRSALSHLYYESLSKEHCVDLVNPKVLQGNVMPSQTSSPKNFSHEQIVEQQDKKQRDKHSLPSVQNPDQILAQSSEVYLGKSGGCPPAMNFSNQVPVNNILRPHPVPVGMKRSNYVSKPYSFAGNSGTPLGTMQQPKGGVPVI</sequence>
<proteinExistence type="predicted"/>
<dbReference type="PANTHER" id="PTHR47805">
    <property type="entry name" value="SAGA-ASSOCIATED FACTOR 73"/>
    <property type="match status" value="1"/>
</dbReference>
<protein>
    <recommendedName>
        <fullName evidence="3">SCA7 domain-containing protein</fullName>
    </recommendedName>
</protein>
<gene>
    <name evidence="2" type="ORF">Din_047607</name>
</gene>
<dbReference type="GO" id="GO:0000124">
    <property type="term" value="C:SAGA complex"/>
    <property type="evidence" value="ECO:0007669"/>
    <property type="project" value="InterPro"/>
</dbReference>
<feature type="compositionally biased region" description="Basic and acidic residues" evidence="1">
    <location>
        <begin position="332"/>
        <end position="350"/>
    </location>
</feature>
<evidence type="ECO:0008006" key="3">
    <source>
        <dbReference type="Google" id="ProtNLM"/>
    </source>
</evidence>
<accession>A0A5B7CDH2</accession>
<evidence type="ECO:0000313" key="2">
    <source>
        <dbReference type="EMBL" id="MPA78166.1"/>
    </source>
</evidence>
<feature type="compositionally biased region" description="Polar residues" evidence="1">
    <location>
        <begin position="321"/>
        <end position="331"/>
    </location>
</feature>
<dbReference type="EMBL" id="GHES01047607">
    <property type="protein sequence ID" value="MPA78166.1"/>
    <property type="molecule type" value="Transcribed_RNA"/>
</dbReference>
<name>A0A5B7CDH2_DAVIN</name>
<evidence type="ECO:0000256" key="1">
    <source>
        <dbReference type="SAM" id="MobiDB-lite"/>
    </source>
</evidence>
<feature type="region of interest" description="Disordered" evidence="1">
    <location>
        <begin position="320"/>
        <end position="357"/>
    </location>
</feature>